<proteinExistence type="predicted"/>
<dbReference type="EMBL" id="JBHLUH010000037">
    <property type="protein sequence ID" value="MFC0529645.1"/>
    <property type="molecule type" value="Genomic_DNA"/>
</dbReference>
<keyword evidence="3" id="KW-1185">Reference proteome</keyword>
<dbReference type="Gene3D" id="1.20.1260.10">
    <property type="match status" value="1"/>
</dbReference>
<dbReference type="InterPro" id="IPR009078">
    <property type="entry name" value="Ferritin-like_SF"/>
</dbReference>
<accession>A0ABV6M4M2</accession>
<dbReference type="InterPro" id="IPR029447">
    <property type="entry name" value="DUF4439"/>
</dbReference>
<comment type="caution">
    <text evidence="2">The sequence shown here is derived from an EMBL/GenBank/DDBJ whole genome shotgun (WGS) entry which is preliminary data.</text>
</comment>
<name>A0ABV6M4M2_9ACTN</name>
<dbReference type="InterPro" id="IPR012347">
    <property type="entry name" value="Ferritin-like"/>
</dbReference>
<dbReference type="CDD" id="cd00657">
    <property type="entry name" value="Ferritin_like"/>
    <property type="match status" value="1"/>
</dbReference>
<protein>
    <submittedName>
        <fullName evidence="2">Ferritin-like domain-containing protein</fullName>
    </submittedName>
</protein>
<dbReference type="Proteomes" id="UP001589867">
    <property type="component" value="Unassembled WGS sequence"/>
</dbReference>
<gene>
    <name evidence="2" type="ORF">ACFFIA_18470</name>
</gene>
<sequence length="141" mass="14812">MSPESLASALNAEHAAIFAYGPIGVRLDAASVAEARDAEAAHRARRDTLVLRLTELGTTPPPAAPSYELPYPLTDRSAALRLATEIEERTAAVWRAALPATAGADRATALAGLTDCAVRATRWRRRAGVAPATVPFPGRTA</sequence>
<evidence type="ECO:0000259" key="1">
    <source>
        <dbReference type="Pfam" id="PF14530"/>
    </source>
</evidence>
<reference evidence="2 3" key="1">
    <citation type="submission" date="2024-09" db="EMBL/GenBank/DDBJ databases">
        <authorList>
            <person name="Sun Q."/>
            <person name="Mori K."/>
        </authorList>
    </citation>
    <scope>NUCLEOTIDE SEQUENCE [LARGE SCALE GENOMIC DNA]</scope>
    <source>
        <strain evidence="2 3">TBRC 3947</strain>
    </source>
</reference>
<feature type="domain" description="DUF4439" evidence="1">
    <location>
        <begin position="6"/>
        <end position="140"/>
    </location>
</feature>
<dbReference type="SUPFAM" id="SSF47240">
    <property type="entry name" value="Ferritin-like"/>
    <property type="match status" value="1"/>
</dbReference>
<dbReference type="Pfam" id="PF14530">
    <property type="entry name" value="DUF4439"/>
    <property type="match status" value="1"/>
</dbReference>
<evidence type="ECO:0000313" key="2">
    <source>
        <dbReference type="EMBL" id="MFC0529645.1"/>
    </source>
</evidence>
<dbReference type="RefSeq" id="WP_377252612.1">
    <property type="nucleotide sequence ID" value="NZ_JBHLUH010000037.1"/>
</dbReference>
<evidence type="ECO:0000313" key="3">
    <source>
        <dbReference type="Proteomes" id="UP001589867"/>
    </source>
</evidence>
<organism evidence="2 3">
    <name type="scientific">Phytohabitans kaempferiae</name>
    <dbReference type="NCBI Taxonomy" id="1620943"/>
    <lineage>
        <taxon>Bacteria</taxon>
        <taxon>Bacillati</taxon>
        <taxon>Actinomycetota</taxon>
        <taxon>Actinomycetes</taxon>
        <taxon>Micromonosporales</taxon>
        <taxon>Micromonosporaceae</taxon>
    </lineage>
</organism>